<keyword evidence="1" id="KW-0812">Transmembrane</keyword>
<proteinExistence type="predicted"/>
<reference evidence="2 3" key="1">
    <citation type="submission" date="2018-07" db="EMBL/GenBank/DDBJ databases">
        <title>Draft Genome Assemblies for Five Robust Yarrowia lipolytica Strains Exhibiting High Lipid Production and Pentose Sugar Utilization and Sugar Alcohol Secretion from Undetoxified Lignocellulosic Biomass Hydrolysates.</title>
        <authorList>
            <consortium name="DOE Joint Genome Institute"/>
            <person name="Walker C."/>
            <person name="Ryu S."/>
            <person name="Na H."/>
            <person name="Zane M."/>
            <person name="LaButti K."/>
            <person name="Lipzen A."/>
            <person name="Haridas S."/>
            <person name="Barry K."/>
            <person name="Grigoriev I.V."/>
            <person name="Quarterman J."/>
            <person name="Slininger P."/>
            <person name="Dien B."/>
            <person name="Trinh C.T."/>
        </authorList>
    </citation>
    <scope>NUCLEOTIDE SEQUENCE [LARGE SCALE GENOMIC DNA]</scope>
    <source>
        <strain evidence="2 3">YB392</strain>
    </source>
</reference>
<evidence type="ECO:0000256" key="1">
    <source>
        <dbReference type="SAM" id="Phobius"/>
    </source>
</evidence>
<sequence>MQECLQRAQTQITKTRGQQDKQRAVLFLFLHISLVSLGITLAVVRTLLSSSVNHIWLTPLVSSPLLCYLLLRNHDCPLRRRLTEPLVSPKKGNSQSVNLTSTVASCHF</sequence>
<keyword evidence="1" id="KW-0472">Membrane</keyword>
<feature type="transmembrane region" description="Helical" evidence="1">
    <location>
        <begin position="54"/>
        <end position="71"/>
    </location>
</feature>
<evidence type="ECO:0000313" key="3">
    <source>
        <dbReference type="Proteomes" id="UP000256601"/>
    </source>
</evidence>
<gene>
    <name evidence="2" type="ORF">B0I71DRAFT_133476</name>
</gene>
<dbReference type="EMBL" id="KZ859015">
    <property type="protein sequence ID" value="RDW24944.1"/>
    <property type="molecule type" value="Genomic_DNA"/>
</dbReference>
<dbReference type="Proteomes" id="UP000256601">
    <property type="component" value="Unassembled WGS sequence"/>
</dbReference>
<dbReference type="AlphaFoldDB" id="A0A371C3S3"/>
<accession>A0A371C3S3</accession>
<feature type="transmembrane region" description="Helical" evidence="1">
    <location>
        <begin position="24"/>
        <end position="48"/>
    </location>
</feature>
<keyword evidence="1" id="KW-1133">Transmembrane helix</keyword>
<evidence type="ECO:0000313" key="2">
    <source>
        <dbReference type="EMBL" id="RDW24944.1"/>
    </source>
</evidence>
<organism evidence="2 3">
    <name type="scientific">Yarrowia lipolytica</name>
    <name type="common">Candida lipolytica</name>
    <dbReference type="NCBI Taxonomy" id="4952"/>
    <lineage>
        <taxon>Eukaryota</taxon>
        <taxon>Fungi</taxon>
        <taxon>Dikarya</taxon>
        <taxon>Ascomycota</taxon>
        <taxon>Saccharomycotina</taxon>
        <taxon>Dipodascomycetes</taxon>
        <taxon>Dipodascales</taxon>
        <taxon>Dipodascales incertae sedis</taxon>
        <taxon>Yarrowia</taxon>
    </lineage>
</organism>
<name>A0A371C3S3_YARLL</name>
<protein>
    <submittedName>
        <fullName evidence="2">Uncharacterized protein</fullName>
    </submittedName>
</protein>